<dbReference type="InterPro" id="IPR051783">
    <property type="entry name" value="NAD(P)-dependent_oxidoreduct"/>
</dbReference>
<gene>
    <name evidence="2" type="ORF">CQZ99_10655</name>
</gene>
<evidence type="ECO:0000259" key="1">
    <source>
        <dbReference type="Pfam" id="PF01370"/>
    </source>
</evidence>
<feature type="domain" description="NAD-dependent epimerase/dehydratase" evidence="1">
    <location>
        <begin position="3"/>
        <end position="227"/>
    </location>
</feature>
<dbReference type="Gene3D" id="3.40.50.720">
    <property type="entry name" value="NAD(P)-binding Rossmann-like Domain"/>
    <property type="match status" value="1"/>
</dbReference>
<dbReference type="PANTHER" id="PTHR48079">
    <property type="entry name" value="PROTEIN YEEZ"/>
    <property type="match status" value="1"/>
</dbReference>
<organism evidence="2 3">
    <name type="scientific">Pseudomonas poae</name>
    <dbReference type="NCBI Taxonomy" id="200451"/>
    <lineage>
        <taxon>Bacteria</taxon>
        <taxon>Pseudomonadati</taxon>
        <taxon>Pseudomonadota</taxon>
        <taxon>Gammaproteobacteria</taxon>
        <taxon>Pseudomonadales</taxon>
        <taxon>Pseudomonadaceae</taxon>
        <taxon>Pseudomonas</taxon>
    </lineage>
</organism>
<name>A0A2S9ETL6_9PSED</name>
<reference evidence="2 3" key="1">
    <citation type="submission" date="2017-09" db="EMBL/GenBank/DDBJ databases">
        <title>Genomic, metabolic, and phenotypic characteristics of bacterial isolates from the natural microbiome of the model nematode Caenorhabditis elegans.</title>
        <authorList>
            <person name="Zimmermann J."/>
            <person name="Obeng N."/>
            <person name="Yang W."/>
            <person name="Obeng O."/>
            <person name="Kissoyan K."/>
            <person name="Pees B."/>
            <person name="Dirksen P."/>
            <person name="Hoppner M."/>
            <person name="Franke A."/>
            <person name="Rosenstiel P."/>
            <person name="Leippe M."/>
            <person name="Dierking K."/>
            <person name="Kaleta C."/>
            <person name="Schulenburg H."/>
        </authorList>
    </citation>
    <scope>NUCLEOTIDE SEQUENCE [LARGE SCALE GENOMIC DNA]</scope>
    <source>
        <strain evidence="2 3">MYb117</strain>
    </source>
</reference>
<dbReference type="InterPro" id="IPR001509">
    <property type="entry name" value="Epimerase_deHydtase"/>
</dbReference>
<proteinExistence type="predicted"/>
<comment type="caution">
    <text evidence="2">The sequence shown here is derived from an EMBL/GenBank/DDBJ whole genome shotgun (WGS) entry which is preliminary data.</text>
</comment>
<dbReference type="GO" id="GO:0004029">
    <property type="term" value="F:aldehyde dehydrogenase (NAD+) activity"/>
    <property type="evidence" value="ECO:0007669"/>
    <property type="project" value="TreeGrafter"/>
</dbReference>
<keyword evidence="3" id="KW-1185">Reference proteome</keyword>
<dbReference type="InterPro" id="IPR036291">
    <property type="entry name" value="NAD(P)-bd_dom_sf"/>
</dbReference>
<dbReference type="GO" id="GO:0005737">
    <property type="term" value="C:cytoplasm"/>
    <property type="evidence" value="ECO:0007669"/>
    <property type="project" value="TreeGrafter"/>
</dbReference>
<accession>A0A2S9ETL6</accession>
<dbReference type="AlphaFoldDB" id="A0A2S9ETL6"/>
<evidence type="ECO:0000313" key="3">
    <source>
        <dbReference type="Proteomes" id="UP000238045"/>
    </source>
</evidence>
<dbReference type="Pfam" id="PF01370">
    <property type="entry name" value="Epimerase"/>
    <property type="match status" value="1"/>
</dbReference>
<protein>
    <submittedName>
        <fullName evidence="2">Nucleoside-diphosphate sugar epimerase</fullName>
    </submittedName>
</protein>
<sequence>MKALVLGANGFIGAKLVRYLGERGVRIRALSRKGVADADASVEVVIGDLLGNDINYPALLADCDVIFNCAGEIHNEQLMHPLHVEATTKLLDAVAIYAEQGHSIHWVQLSSVGAYGPSRSRSRVVTEDTPTSPVGAYEITKTMADSLISTRKMPGLFSYSILRPSNVFGPTMSNNSLRQLGGLIKGGRFFFIGFTPAIATYIHVDDVVSALYRCATDPRAKGQIFNLSNDCSMPELIAGMARALGVPTPRRVMPEFLVRFAVSIVSPLTRGRITQKRVDALVSHTTYPAHKAANLLDFVPEKPVPESISELFG</sequence>
<dbReference type="RefSeq" id="WP_105696655.1">
    <property type="nucleotide sequence ID" value="NZ_CP159260.1"/>
</dbReference>
<dbReference type="EMBL" id="PCQL01000009">
    <property type="protein sequence ID" value="PRC19238.1"/>
    <property type="molecule type" value="Genomic_DNA"/>
</dbReference>
<dbReference type="PANTHER" id="PTHR48079:SF6">
    <property type="entry name" value="NAD(P)-BINDING DOMAIN-CONTAINING PROTEIN-RELATED"/>
    <property type="match status" value="1"/>
</dbReference>
<evidence type="ECO:0000313" key="2">
    <source>
        <dbReference type="EMBL" id="PRC19238.1"/>
    </source>
</evidence>
<dbReference type="Proteomes" id="UP000238045">
    <property type="component" value="Unassembled WGS sequence"/>
</dbReference>
<dbReference type="SUPFAM" id="SSF51735">
    <property type="entry name" value="NAD(P)-binding Rossmann-fold domains"/>
    <property type="match status" value="1"/>
</dbReference>